<accession>A0A090MCV4</accession>
<gene>
    <name evidence="1" type="ORF">BN850_0087100</name>
</gene>
<proteinExistence type="predicted"/>
<reference evidence="1" key="1">
    <citation type="submission" date="2013-05" db="EMBL/GenBank/DDBJ databases">
        <title>Draft genome sequences of six wheat associated Fusarium spp. isolates.</title>
        <authorList>
            <person name="Moolhuijzen P.M."/>
            <person name="Manners J.M."/>
            <person name="Wilcox S."/>
            <person name="Bellgard M.I."/>
            <person name="Gardiner D.M."/>
        </authorList>
    </citation>
    <scope>NUCLEOTIDE SEQUENCE</scope>
    <source>
        <strain evidence="1">CS3069</strain>
    </source>
</reference>
<organism evidence="1">
    <name type="scientific">Fusarium clavum</name>
    <dbReference type="NCBI Taxonomy" id="2594811"/>
    <lineage>
        <taxon>Eukaryota</taxon>
        <taxon>Fungi</taxon>
        <taxon>Dikarya</taxon>
        <taxon>Ascomycota</taxon>
        <taxon>Pezizomycotina</taxon>
        <taxon>Sordariomycetes</taxon>
        <taxon>Hypocreomycetidae</taxon>
        <taxon>Hypocreales</taxon>
        <taxon>Nectriaceae</taxon>
        <taxon>Fusarium</taxon>
        <taxon>Fusarium incarnatum-equiseti species complex</taxon>
    </lineage>
</organism>
<sequence length="86" mass="9773">MAPIKGSTRVPEHKRWRCQNCRFTNSMEQIHCSQPRCGVRRDQGAHALTFNDLRIGELLTVFADGSEHWVYDEDTLTAIRMLAAAG</sequence>
<protein>
    <submittedName>
        <fullName evidence="1">WGS project CBMI000000000 data, contig CS3069_c002590</fullName>
    </submittedName>
</protein>
<dbReference type="AlphaFoldDB" id="A0A090MCV4"/>
<dbReference type="EMBL" id="CBMI010002588">
    <property type="protein sequence ID" value="CEG04988.1"/>
    <property type="molecule type" value="Genomic_DNA"/>
</dbReference>
<evidence type="ECO:0000313" key="1">
    <source>
        <dbReference type="EMBL" id="CEG04988.1"/>
    </source>
</evidence>
<name>A0A090MCV4_9HYPO</name>
<comment type="caution">
    <text evidence="1">The sequence shown here is derived from an EMBL/GenBank/DDBJ whole genome shotgun (WGS) entry which is preliminary data.</text>
</comment>